<accession>A0ABM9B9W4</accession>
<dbReference type="Pfam" id="PF02525">
    <property type="entry name" value="Flavodoxin_2"/>
    <property type="match status" value="1"/>
</dbReference>
<keyword evidence="4" id="KW-1185">Reference proteome</keyword>
<dbReference type="SUPFAM" id="SSF52218">
    <property type="entry name" value="Flavoproteins"/>
    <property type="match status" value="1"/>
</dbReference>
<gene>
    <name evidence="3" type="primary">ywrO</name>
    <name evidence="3" type="ORF">PAECIP111894_01437</name>
</gene>
<dbReference type="Proteomes" id="UP000838749">
    <property type="component" value="Unassembled WGS sequence"/>
</dbReference>
<dbReference type="InterPro" id="IPR029039">
    <property type="entry name" value="Flavoprotein-like_sf"/>
</dbReference>
<evidence type="ECO:0000313" key="3">
    <source>
        <dbReference type="EMBL" id="CAH1055286.1"/>
    </source>
</evidence>
<protein>
    <submittedName>
        <fullName evidence="3">General stress protein 14</fullName>
        <ecNumber evidence="3">1.6.99.-</ecNumber>
    </submittedName>
</protein>
<dbReference type="InterPro" id="IPR046980">
    <property type="entry name" value="KefG/KefF"/>
</dbReference>
<keyword evidence="1 3" id="KW-0560">Oxidoreductase</keyword>
<evidence type="ECO:0000259" key="2">
    <source>
        <dbReference type="Pfam" id="PF02525"/>
    </source>
</evidence>
<reference evidence="3" key="1">
    <citation type="submission" date="2021-12" db="EMBL/GenBank/DDBJ databases">
        <authorList>
            <person name="Criscuolo A."/>
        </authorList>
    </citation>
    <scope>NUCLEOTIDE SEQUENCE</scope>
    <source>
        <strain evidence="3">CIP111894</strain>
    </source>
</reference>
<organism evidence="3 4">
    <name type="scientific">Paenibacillus pseudetheri</name>
    <dbReference type="NCBI Taxonomy" id="2897682"/>
    <lineage>
        <taxon>Bacteria</taxon>
        <taxon>Bacillati</taxon>
        <taxon>Bacillota</taxon>
        <taxon>Bacilli</taxon>
        <taxon>Bacillales</taxon>
        <taxon>Paenibacillaceae</taxon>
        <taxon>Paenibacillus</taxon>
    </lineage>
</organism>
<evidence type="ECO:0000313" key="4">
    <source>
        <dbReference type="Proteomes" id="UP000838749"/>
    </source>
</evidence>
<proteinExistence type="predicted"/>
<feature type="domain" description="Flavodoxin-like fold" evidence="2">
    <location>
        <begin position="1"/>
        <end position="155"/>
    </location>
</feature>
<sequence>MKTLIVVTHPNIETSVVNKRWIEELRKYPDKYTVHELYKAYPDEKINVEKEQQLIEAHDKLVLQFPVYWFSSPPLLKKWLDEVFTYGWAYGSKSDKLRNRKIALAVTAGGSEKDFSEDGKLGYGLDRILSPFDTTFVYCNADYRSFYAIYGTETETVGSTDYLKKLDISSQGYVEFIENM</sequence>
<dbReference type="GO" id="GO:0016491">
    <property type="term" value="F:oxidoreductase activity"/>
    <property type="evidence" value="ECO:0007669"/>
    <property type="project" value="UniProtKB-KW"/>
</dbReference>
<dbReference type="PANTHER" id="PTHR47307:SF1">
    <property type="entry name" value="GLUTATHIONE-REGULATED POTASSIUM-EFFLUX SYSTEM ANCILLARY PROTEIN KEFG"/>
    <property type="match status" value="1"/>
</dbReference>
<dbReference type="PANTHER" id="PTHR47307">
    <property type="entry name" value="GLUTATHIONE-REGULATED POTASSIUM-EFFLUX SYSTEM ANCILLARY PROTEIN KEFG"/>
    <property type="match status" value="1"/>
</dbReference>
<dbReference type="RefSeq" id="WP_234532599.1">
    <property type="nucleotide sequence ID" value="NZ_CAKMAB010000006.1"/>
</dbReference>
<comment type="caution">
    <text evidence="3">The sequence shown here is derived from an EMBL/GenBank/DDBJ whole genome shotgun (WGS) entry which is preliminary data.</text>
</comment>
<dbReference type="EC" id="1.6.99.-" evidence="3"/>
<dbReference type="InterPro" id="IPR003680">
    <property type="entry name" value="Flavodoxin_fold"/>
</dbReference>
<dbReference type="Gene3D" id="3.40.50.360">
    <property type="match status" value="1"/>
</dbReference>
<name>A0ABM9B9W4_9BACL</name>
<evidence type="ECO:0000256" key="1">
    <source>
        <dbReference type="ARBA" id="ARBA00023002"/>
    </source>
</evidence>
<dbReference type="EMBL" id="CAKMAB010000006">
    <property type="protein sequence ID" value="CAH1055286.1"/>
    <property type="molecule type" value="Genomic_DNA"/>
</dbReference>